<dbReference type="Proteomes" id="UP000176751">
    <property type="component" value="Unassembled WGS sequence"/>
</dbReference>
<evidence type="ECO:0000313" key="1">
    <source>
        <dbReference type="EMBL" id="OGE01492.1"/>
    </source>
</evidence>
<accession>A0A1F5HBS7</accession>
<protein>
    <submittedName>
        <fullName evidence="1">Uncharacterized protein</fullName>
    </submittedName>
</protein>
<proteinExistence type="predicted"/>
<sequence>MESREGDVGVKGFSGRMRRFGKEIVTILKPQINSEPGRVPLEGIDDSSVAVTIQKHITSHIRGKATINPRYFTFANVIRGLGYGVLPKGADYRRRFPDESQRTEDALDDLWNDGVLEKSEVPKPGIDGETIHYKILDQAELEKIAQSAQRSGAAIPK</sequence>
<organism evidence="1 2">
    <name type="scientific">Candidatus Curtissbacteria bacterium RIFOXYA1_FULL_41_14</name>
    <dbReference type="NCBI Taxonomy" id="1797737"/>
    <lineage>
        <taxon>Bacteria</taxon>
        <taxon>Candidatus Curtissiibacteriota</taxon>
    </lineage>
</organism>
<name>A0A1F5HBS7_9BACT</name>
<reference evidence="1 2" key="1">
    <citation type="journal article" date="2016" name="Nat. Commun.">
        <title>Thousands of microbial genomes shed light on interconnected biogeochemical processes in an aquifer system.</title>
        <authorList>
            <person name="Anantharaman K."/>
            <person name="Brown C.T."/>
            <person name="Hug L.A."/>
            <person name="Sharon I."/>
            <person name="Castelle C.J."/>
            <person name="Probst A.J."/>
            <person name="Thomas B.C."/>
            <person name="Singh A."/>
            <person name="Wilkins M.J."/>
            <person name="Karaoz U."/>
            <person name="Brodie E.L."/>
            <person name="Williams K.H."/>
            <person name="Hubbard S.S."/>
            <person name="Banfield J.F."/>
        </authorList>
    </citation>
    <scope>NUCLEOTIDE SEQUENCE [LARGE SCALE GENOMIC DNA]</scope>
</reference>
<dbReference type="AlphaFoldDB" id="A0A1F5HBS7"/>
<dbReference type="EMBL" id="MFCA01000026">
    <property type="protein sequence ID" value="OGE01492.1"/>
    <property type="molecule type" value="Genomic_DNA"/>
</dbReference>
<evidence type="ECO:0000313" key="2">
    <source>
        <dbReference type="Proteomes" id="UP000176751"/>
    </source>
</evidence>
<gene>
    <name evidence="1" type="ORF">A2196_03275</name>
</gene>
<comment type="caution">
    <text evidence="1">The sequence shown here is derived from an EMBL/GenBank/DDBJ whole genome shotgun (WGS) entry which is preliminary data.</text>
</comment>